<feature type="coiled-coil region" evidence="1">
    <location>
        <begin position="265"/>
        <end position="292"/>
    </location>
</feature>
<gene>
    <name evidence="4" type="primary">LOC117571201</name>
</gene>
<name>A0A6P8YTZ5_DROAB</name>
<sequence length="331" mass="37317">MDDSWVKCLLLICCGLLMLSQPILALRIKRADNGTVKAVSEVLNKPQVEIIVPIAASNASAVPVPVLATAAVLQPQKKLELQEELPMSHDLAERMYRAKRRLSPLPKDESVLPKSVHHAAYPAHVAAPPLVYYNKMISPDGKQEVKEFQLLAPNMVIESLQRDMNYGPVPEMGGVLLLNADSRMQGLSKPKHHHRHKPSLALPPFLYMLQQMLQPNLNLDMEMPQSPRHTDTPIYQFLDNAVDNALHNNHELMDRVLDNHYHDEIMEKDKETKDHEEDANELSLQKIELSKEDKAKDELLVSCPIHHEHHANANGDAIDDDVVLVNECHIV</sequence>
<dbReference type="AlphaFoldDB" id="A0A6P8YTZ5"/>
<dbReference type="GeneID" id="117571201"/>
<proteinExistence type="predicted"/>
<keyword evidence="2" id="KW-0732">Signal</keyword>
<dbReference type="OrthoDB" id="7883881at2759"/>
<evidence type="ECO:0000313" key="4">
    <source>
        <dbReference type="RefSeq" id="XP_034109137.1"/>
    </source>
</evidence>
<dbReference type="Proteomes" id="UP000515160">
    <property type="component" value="Chromosome 3"/>
</dbReference>
<organism evidence="3 4">
    <name type="scientific">Drosophila albomicans</name>
    <name type="common">Fruit fly</name>
    <dbReference type="NCBI Taxonomy" id="7291"/>
    <lineage>
        <taxon>Eukaryota</taxon>
        <taxon>Metazoa</taxon>
        <taxon>Ecdysozoa</taxon>
        <taxon>Arthropoda</taxon>
        <taxon>Hexapoda</taxon>
        <taxon>Insecta</taxon>
        <taxon>Pterygota</taxon>
        <taxon>Neoptera</taxon>
        <taxon>Endopterygota</taxon>
        <taxon>Diptera</taxon>
        <taxon>Brachycera</taxon>
        <taxon>Muscomorpha</taxon>
        <taxon>Ephydroidea</taxon>
        <taxon>Drosophilidae</taxon>
        <taxon>Drosophila</taxon>
    </lineage>
</organism>
<protein>
    <submittedName>
        <fullName evidence="4">Uncharacterized protein LOC117571201</fullName>
    </submittedName>
</protein>
<evidence type="ECO:0000256" key="2">
    <source>
        <dbReference type="SAM" id="SignalP"/>
    </source>
</evidence>
<keyword evidence="1" id="KW-0175">Coiled coil</keyword>
<evidence type="ECO:0000313" key="3">
    <source>
        <dbReference type="Proteomes" id="UP000515160"/>
    </source>
</evidence>
<reference evidence="4" key="1">
    <citation type="submission" date="2025-08" db="UniProtKB">
        <authorList>
            <consortium name="RefSeq"/>
        </authorList>
    </citation>
    <scope>IDENTIFICATION</scope>
    <source>
        <strain evidence="4">15112-1751.03</strain>
        <tissue evidence="4">Whole Adult</tissue>
    </source>
</reference>
<dbReference type="RefSeq" id="XP_034109137.1">
    <property type="nucleotide sequence ID" value="XM_034253246.2"/>
</dbReference>
<feature type="chain" id="PRO_5027610471" evidence="2">
    <location>
        <begin position="26"/>
        <end position="331"/>
    </location>
</feature>
<keyword evidence="3" id="KW-1185">Reference proteome</keyword>
<feature type="signal peptide" evidence="2">
    <location>
        <begin position="1"/>
        <end position="25"/>
    </location>
</feature>
<evidence type="ECO:0000256" key="1">
    <source>
        <dbReference type="SAM" id="Coils"/>
    </source>
</evidence>
<accession>A0A6P8YTZ5</accession>